<reference evidence="1 2" key="1">
    <citation type="journal article" date="2017" name="Nat. Microbiol.">
        <title>Natural product diversity associated with the nematode symbionts Photorhabdus and Xenorhabdus.</title>
        <authorList>
            <person name="Tobias N.J."/>
            <person name="Wolff H."/>
            <person name="Djahanschiri B."/>
            <person name="Grundmann F."/>
            <person name="Kronenwerth M."/>
            <person name="Shi Y.M."/>
            <person name="Simonyi S."/>
            <person name="Grun P."/>
            <person name="Shapiro-Ilan D."/>
            <person name="Pidot S.J."/>
            <person name="Stinear T.P."/>
            <person name="Ebersberger I."/>
            <person name="Bode H.B."/>
        </authorList>
    </citation>
    <scope>NUCLEOTIDE SEQUENCE [LARGE SCALE GENOMIC DNA]</scope>
    <source>
        <strain evidence="1 2">DSM 17903</strain>
    </source>
</reference>
<dbReference type="EMBL" id="NJAI01000005">
    <property type="protein sequence ID" value="PHM54147.1"/>
    <property type="molecule type" value="Genomic_DNA"/>
</dbReference>
<organism evidence="1 2">
    <name type="scientific">Xenorhabdus hominickii</name>
    <dbReference type="NCBI Taxonomy" id="351679"/>
    <lineage>
        <taxon>Bacteria</taxon>
        <taxon>Pseudomonadati</taxon>
        <taxon>Pseudomonadota</taxon>
        <taxon>Gammaproteobacteria</taxon>
        <taxon>Enterobacterales</taxon>
        <taxon>Morganellaceae</taxon>
        <taxon>Xenorhabdus</taxon>
    </lineage>
</organism>
<evidence type="ECO:0000313" key="1">
    <source>
        <dbReference type="EMBL" id="PHM54147.1"/>
    </source>
</evidence>
<dbReference type="Proteomes" id="UP000225433">
    <property type="component" value="Unassembled WGS sequence"/>
</dbReference>
<gene>
    <name evidence="1" type="ORF">Xhom_03221</name>
</gene>
<name>A0A2G0Q4J7_XENHO</name>
<sequence>MTTLISDELHIERDFCNEMVRKLENLLDVYSERTGKRLNLSTRRFRYTLGSNIAREGNGIWILCS</sequence>
<dbReference type="AlphaFoldDB" id="A0A2G0Q4J7"/>
<accession>A0A2G0Q4J7</accession>
<protein>
    <submittedName>
        <fullName evidence="1">Uncharacterized protein</fullName>
    </submittedName>
</protein>
<comment type="caution">
    <text evidence="1">The sequence shown here is derived from an EMBL/GenBank/DDBJ whole genome shotgun (WGS) entry which is preliminary data.</text>
</comment>
<evidence type="ECO:0000313" key="2">
    <source>
        <dbReference type="Proteomes" id="UP000225433"/>
    </source>
</evidence>
<proteinExistence type="predicted"/>